<reference evidence="2" key="1">
    <citation type="submission" date="2017-03" db="EMBL/GenBank/DDBJ databases">
        <title>Phytopthora megakarya and P. palmivora, two closely related causual agents of cacao black pod achieved similar genome size and gene model numbers by different mechanisms.</title>
        <authorList>
            <person name="Ali S."/>
            <person name="Shao J."/>
            <person name="Larry D.J."/>
            <person name="Kronmiller B."/>
            <person name="Shen D."/>
            <person name="Strem M.D."/>
            <person name="Melnick R.L."/>
            <person name="Guiltinan M.J."/>
            <person name="Tyler B.M."/>
            <person name="Meinhardt L.W."/>
            <person name="Bailey B.A."/>
        </authorList>
    </citation>
    <scope>NUCLEOTIDE SEQUENCE [LARGE SCALE GENOMIC DNA]</scope>
    <source>
        <strain evidence="2">zdho120</strain>
    </source>
</reference>
<evidence type="ECO:0000313" key="2">
    <source>
        <dbReference type="Proteomes" id="UP000198211"/>
    </source>
</evidence>
<gene>
    <name evidence="1" type="ORF">PHMEG_00039518</name>
</gene>
<dbReference type="Proteomes" id="UP000198211">
    <property type="component" value="Unassembled WGS sequence"/>
</dbReference>
<dbReference type="OrthoDB" id="146482at2759"/>
<keyword evidence="2" id="KW-1185">Reference proteome</keyword>
<dbReference type="EMBL" id="NBNE01019539">
    <property type="protein sequence ID" value="OWY91765.1"/>
    <property type="molecule type" value="Genomic_DNA"/>
</dbReference>
<organism evidence="1 2">
    <name type="scientific">Phytophthora megakarya</name>
    <dbReference type="NCBI Taxonomy" id="4795"/>
    <lineage>
        <taxon>Eukaryota</taxon>
        <taxon>Sar</taxon>
        <taxon>Stramenopiles</taxon>
        <taxon>Oomycota</taxon>
        <taxon>Peronosporomycetes</taxon>
        <taxon>Peronosporales</taxon>
        <taxon>Peronosporaceae</taxon>
        <taxon>Phytophthora</taxon>
    </lineage>
</organism>
<proteinExistence type="predicted"/>
<feature type="non-terminal residue" evidence="1">
    <location>
        <position position="369"/>
    </location>
</feature>
<evidence type="ECO:0008006" key="3">
    <source>
        <dbReference type="Google" id="ProtNLM"/>
    </source>
</evidence>
<comment type="caution">
    <text evidence="1">The sequence shown here is derived from an EMBL/GenBank/DDBJ whole genome shotgun (WGS) entry which is preliminary data.</text>
</comment>
<sequence>MSSNAEGLDLLSLHGRDQLVLDDVFATCGEFRFFVEDYAFNQNKRVKQRVKCGNLRRWGCIVESCKWEVEINKRTAQRDADTKLAGIPPGSWFVKKHTSCDTIQRRATARQLGYLRGPQSAVVDGLGASKASVVHSLKVNSNVNIEDRAAVVYREVTRVKEQLQTDDDYALLPSFLLLKIETPARELDVNLTTREDFFGQAGWMPVLQSDGIHMSHDRYNGVCLPLISTDGDGKNIPVAVGYVPSETVDNFVWFLANCIVGGVTFYDRPLFVDRGKQRGAQEKLLALGYLVNLKFCSHHIVTNVRDRFGGVISAPERVKPYVMQLQKATNIAEYEDTLAEITAVFPETRSVLGKNGKRTQQTVSGIDIP</sequence>
<protein>
    <recommendedName>
        <fullName evidence="3">MULE transposase domain-containing protein</fullName>
    </recommendedName>
</protein>
<name>A0A225UFF5_9STRA</name>
<accession>A0A225UFF5</accession>
<evidence type="ECO:0000313" key="1">
    <source>
        <dbReference type="EMBL" id="OWY91765.1"/>
    </source>
</evidence>
<dbReference type="AlphaFoldDB" id="A0A225UFF5"/>